<sequence>MASVIISTWSVFELLSERGDPVLSGVKPGDLSTCFAFLKHVSDHGPDSLPHNRSHHVSTDEPKIWQFDVTGTLRLLWFYDEGKVVVVSHCFYKQGGKKGTTPRNVVARAQDTYRKYFEAKQSGSLEIEEDNDEDQ</sequence>
<protein>
    <recommendedName>
        <fullName evidence="3">Type II toxin-antitoxin system RelE/ParE family toxin</fullName>
    </recommendedName>
</protein>
<evidence type="ECO:0008006" key="3">
    <source>
        <dbReference type="Google" id="ProtNLM"/>
    </source>
</evidence>
<name>A0A228I9D8_9BURK</name>
<accession>A0A228I9D8</accession>
<reference evidence="1 2" key="2">
    <citation type="submission" date="2017-08" db="EMBL/GenBank/DDBJ databases">
        <title>WGS of novel Burkholderia cepaca complex species.</title>
        <authorList>
            <person name="Lipuma J."/>
            <person name="Spilker T."/>
        </authorList>
    </citation>
    <scope>NUCLEOTIDE SEQUENCE [LARGE SCALE GENOMIC DNA]</scope>
    <source>
        <strain evidence="1 2">AU17325</strain>
    </source>
</reference>
<dbReference type="InterPro" id="IPR009241">
    <property type="entry name" value="HigB-like"/>
</dbReference>
<dbReference type="Proteomes" id="UP000214600">
    <property type="component" value="Unassembled WGS sequence"/>
</dbReference>
<organism evidence="1 2">
    <name type="scientific">Burkholderia aenigmatica</name>
    <dbReference type="NCBI Taxonomy" id="2015348"/>
    <lineage>
        <taxon>Bacteria</taxon>
        <taxon>Pseudomonadati</taxon>
        <taxon>Pseudomonadota</taxon>
        <taxon>Betaproteobacteria</taxon>
        <taxon>Burkholderiales</taxon>
        <taxon>Burkholderiaceae</taxon>
        <taxon>Burkholderia</taxon>
        <taxon>Burkholderia cepacia complex</taxon>
    </lineage>
</organism>
<evidence type="ECO:0000313" key="2">
    <source>
        <dbReference type="Proteomes" id="UP000214600"/>
    </source>
</evidence>
<comment type="caution">
    <text evidence="1">The sequence shown here is derived from an EMBL/GenBank/DDBJ whole genome shotgun (WGS) entry which is preliminary data.</text>
</comment>
<dbReference type="EMBL" id="NKFA01000012">
    <property type="protein sequence ID" value="OXI38822.1"/>
    <property type="molecule type" value="Genomic_DNA"/>
</dbReference>
<proteinExistence type="predicted"/>
<dbReference type="OrthoDB" id="3233388at2"/>
<dbReference type="AlphaFoldDB" id="A0A228I9D8"/>
<evidence type="ECO:0000313" key="1">
    <source>
        <dbReference type="EMBL" id="OXI38822.1"/>
    </source>
</evidence>
<gene>
    <name evidence="1" type="ORF">CFB84_27870</name>
</gene>
<dbReference type="Pfam" id="PF05973">
    <property type="entry name" value="Gp49"/>
    <property type="match status" value="1"/>
</dbReference>
<reference evidence="2" key="1">
    <citation type="submission" date="2017-06" db="EMBL/GenBank/DDBJ databases">
        <authorList>
            <person name="LiPuma J."/>
            <person name="Spilker T."/>
        </authorList>
    </citation>
    <scope>NUCLEOTIDE SEQUENCE [LARGE SCALE GENOMIC DNA]</scope>
    <source>
        <strain evidence="2">AU17325</strain>
    </source>
</reference>